<dbReference type="EMBL" id="BK015641">
    <property type="protein sequence ID" value="DAE17489.1"/>
    <property type="molecule type" value="Genomic_DNA"/>
</dbReference>
<proteinExistence type="predicted"/>
<accession>A0A8S5QFA3</accession>
<protein>
    <submittedName>
        <fullName evidence="1">Adenine-specific methyltransferase</fullName>
    </submittedName>
</protein>
<evidence type="ECO:0000313" key="1">
    <source>
        <dbReference type="EMBL" id="DAE17489.1"/>
    </source>
</evidence>
<keyword evidence="1" id="KW-0808">Transferase</keyword>
<organism evidence="1">
    <name type="scientific">Siphoviridae sp. ctoRD1</name>
    <dbReference type="NCBI Taxonomy" id="2825669"/>
    <lineage>
        <taxon>Viruses</taxon>
        <taxon>Duplodnaviria</taxon>
        <taxon>Heunggongvirae</taxon>
        <taxon>Uroviricota</taxon>
        <taxon>Caudoviricetes</taxon>
    </lineage>
</organism>
<sequence length="265" mass="29839">MPKSNTYEEFVDKFKPKKTTDDCYTPGVIYEAVKDWAIKEMDWGSRTIVRPFWPGGDFENFDYPADCVVIDNPPFSIMAKIVRFYEEHNIDYFLFAPQLTCFSIRAAHSHICVGVPVTYDNGAKVNTSFVASKGPLIRSAPDLYRILDEANAANIKTKKAPPRPVYTYPDNVLTSSAVALFSKYGIEYREDIGVFVSGMDVQREVGKCIFGYGYIVPEEAARKAQEAARKAQEAARKAQKEKSQRWALSMRELAALKAAEEAAKQ</sequence>
<keyword evidence="1" id="KW-0489">Methyltransferase</keyword>
<dbReference type="GO" id="GO:0032259">
    <property type="term" value="P:methylation"/>
    <property type="evidence" value="ECO:0007669"/>
    <property type="project" value="UniProtKB-KW"/>
</dbReference>
<name>A0A8S5QFA3_9CAUD</name>
<dbReference type="GO" id="GO:0008168">
    <property type="term" value="F:methyltransferase activity"/>
    <property type="evidence" value="ECO:0007669"/>
    <property type="project" value="UniProtKB-KW"/>
</dbReference>
<reference evidence="1" key="1">
    <citation type="journal article" date="2021" name="Proc. Natl. Acad. Sci. U.S.A.">
        <title>A Catalog of Tens of Thousands of Viruses from Human Metagenomes Reveals Hidden Associations with Chronic Diseases.</title>
        <authorList>
            <person name="Tisza M.J."/>
            <person name="Buck C.B."/>
        </authorList>
    </citation>
    <scope>NUCLEOTIDE SEQUENCE</scope>
    <source>
        <strain evidence="1">CtoRD1</strain>
    </source>
</reference>